<feature type="compositionally biased region" description="Pro residues" evidence="2">
    <location>
        <begin position="21"/>
        <end position="30"/>
    </location>
</feature>
<sequence>MPVASKVMRQSKGVQASLPGPNNPDTPPDSPTTQLPNPFEFAKQFLDALKSIQTSEPKGTSSAAETNAQQSEPISRASKLEVKEVHEVWNPKAYEYKVVESPPAVELTELDTYVFVVRTRVERTSLKSTTYVDIKSEDLRDILRIVLKDIKWLSLGEDKPAIEQNLLFHYLSELEAYRVGVANGSIADRNSIDALDLLIHTIKNRYKATAERLNPLLKEGKITYDLLWALFKANDYIISICPGSGKPKCLRYEMGEEKKTEQGVKYFELHCQYLDFDGKVFGTVHAKLIIEKFGGARRINTLNAFPLEFHPNPKKMREHLAARGQKFINLVGIHHQSYRGQAFFQRKDDLIRKTISSRIIIDAEQFRKSIPSYPRFFTKSSDLDLHEDDWLLCSPTVMGFSLRDKFWGEYAVEDIRPIDWSDLPFATLTIPSHKKEVILAITQNRLGQPIQDKQPGRPTTFDDVVEGKGRGINILLHGPSGVGKTFAAEALSEHFHRPLYSISAGELSLNAAELEEQLDRIFRTAKAWNALLLMDVFLQERSRLSLDRNCLVAVFLRKLEFYDGVFFLTTNLLNDFDAAILNRIHLKLKYDDLDKGARKNIITQFLKAIDEGAGFPGISTEYMDRFACVPLNGRQVNDPSERGYHFNDDLQIRNTISTANDLANGKGERLSSSHISQALDTSGYVVPKLGDISMDDSLYE</sequence>
<dbReference type="STRING" id="1442369.A0A0D2I8Y1"/>
<dbReference type="GO" id="GO:0016887">
    <property type="term" value="F:ATP hydrolysis activity"/>
    <property type="evidence" value="ECO:0007669"/>
    <property type="project" value="InterPro"/>
</dbReference>
<keyword evidence="5" id="KW-1185">Reference proteome</keyword>
<dbReference type="GO" id="GO:0005524">
    <property type="term" value="F:ATP binding"/>
    <property type="evidence" value="ECO:0007669"/>
    <property type="project" value="InterPro"/>
</dbReference>
<dbReference type="CDD" id="cd19481">
    <property type="entry name" value="RecA-like_protease"/>
    <property type="match status" value="1"/>
</dbReference>
<dbReference type="RefSeq" id="XP_013266842.1">
    <property type="nucleotide sequence ID" value="XM_013411388.1"/>
</dbReference>
<feature type="region of interest" description="Disordered" evidence="2">
    <location>
        <begin position="1"/>
        <end position="38"/>
    </location>
</feature>
<evidence type="ECO:0000256" key="1">
    <source>
        <dbReference type="SAM" id="Coils"/>
    </source>
</evidence>
<feature type="region of interest" description="Disordered" evidence="2">
    <location>
        <begin position="52"/>
        <end position="77"/>
    </location>
</feature>
<evidence type="ECO:0000313" key="5">
    <source>
        <dbReference type="Proteomes" id="UP000053617"/>
    </source>
</evidence>
<dbReference type="Pfam" id="PF22942">
    <property type="entry name" value="DUF7025"/>
    <property type="match status" value="1"/>
</dbReference>
<feature type="compositionally biased region" description="Polar residues" evidence="2">
    <location>
        <begin position="52"/>
        <end position="73"/>
    </location>
</feature>
<dbReference type="EMBL" id="KN847485">
    <property type="protein sequence ID" value="KIW99705.1"/>
    <property type="molecule type" value="Genomic_DNA"/>
</dbReference>
<dbReference type="OrthoDB" id="10042665at2759"/>
<proteinExistence type="predicted"/>
<dbReference type="VEuPathDB" id="FungiDB:Z518_11118"/>
<dbReference type="Pfam" id="PF00004">
    <property type="entry name" value="AAA"/>
    <property type="match status" value="1"/>
</dbReference>
<dbReference type="SMART" id="SM00382">
    <property type="entry name" value="AAA"/>
    <property type="match status" value="1"/>
</dbReference>
<dbReference type="GeneID" id="25299189"/>
<reference evidence="4 5" key="1">
    <citation type="submission" date="2015-01" db="EMBL/GenBank/DDBJ databases">
        <title>The Genome Sequence of Rhinocladiella mackenzie CBS 650.93.</title>
        <authorList>
            <consortium name="The Broad Institute Genomics Platform"/>
            <person name="Cuomo C."/>
            <person name="de Hoog S."/>
            <person name="Gorbushina A."/>
            <person name="Stielow B."/>
            <person name="Teixiera M."/>
            <person name="Abouelleil A."/>
            <person name="Chapman S.B."/>
            <person name="Priest M."/>
            <person name="Young S.K."/>
            <person name="Wortman J."/>
            <person name="Nusbaum C."/>
            <person name="Birren B."/>
        </authorList>
    </citation>
    <scope>NUCLEOTIDE SEQUENCE [LARGE SCALE GENOMIC DNA]</scope>
    <source>
        <strain evidence="4 5">CBS 650.93</strain>
    </source>
</reference>
<dbReference type="AlphaFoldDB" id="A0A0D2I8Y1"/>
<feature type="coiled-coil region" evidence="1">
    <location>
        <begin position="504"/>
        <end position="531"/>
    </location>
</feature>
<dbReference type="HOGENOM" id="CLU_004471_6_5_1"/>
<accession>A0A0D2I8Y1</accession>
<dbReference type="Gene3D" id="3.40.50.300">
    <property type="entry name" value="P-loop containing nucleotide triphosphate hydrolases"/>
    <property type="match status" value="1"/>
</dbReference>
<name>A0A0D2I8Y1_9EURO</name>
<evidence type="ECO:0000259" key="3">
    <source>
        <dbReference type="SMART" id="SM00382"/>
    </source>
</evidence>
<protein>
    <recommendedName>
        <fullName evidence="3">AAA+ ATPase domain-containing protein</fullName>
    </recommendedName>
</protein>
<dbReference type="InterPro" id="IPR054289">
    <property type="entry name" value="DUF7025"/>
</dbReference>
<evidence type="ECO:0000313" key="4">
    <source>
        <dbReference type="EMBL" id="KIW99705.1"/>
    </source>
</evidence>
<dbReference type="InterPro" id="IPR027417">
    <property type="entry name" value="P-loop_NTPase"/>
</dbReference>
<dbReference type="InterPro" id="IPR003593">
    <property type="entry name" value="AAA+_ATPase"/>
</dbReference>
<keyword evidence="1" id="KW-0175">Coiled coil</keyword>
<dbReference type="Proteomes" id="UP000053617">
    <property type="component" value="Unassembled WGS sequence"/>
</dbReference>
<dbReference type="SUPFAM" id="SSF52540">
    <property type="entry name" value="P-loop containing nucleoside triphosphate hydrolases"/>
    <property type="match status" value="1"/>
</dbReference>
<dbReference type="PANTHER" id="PTHR46411">
    <property type="entry name" value="FAMILY ATPASE, PUTATIVE-RELATED"/>
    <property type="match status" value="1"/>
</dbReference>
<evidence type="ECO:0000256" key="2">
    <source>
        <dbReference type="SAM" id="MobiDB-lite"/>
    </source>
</evidence>
<feature type="domain" description="AAA+ ATPase" evidence="3">
    <location>
        <begin position="470"/>
        <end position="592"/>
    </location>
</feature>
<dbReference type="PANTHER" id="PTHR46411:SF3">
    <property type="entry name" value="AAA+ ATPASE DOMAIN-CONTAINING PROTEIN"/>
    <property type="match status" value="1"/>
</dbReference>
<organism evidence="4 5">
    <name type="scientific">Rhinocladiella mackenziei CBS 650.93</name>
    <dbReference type="NCBI Taxonomy" id="1442369"/>
    <lineage>
        <taxon>Eukaryota</taxon>
        <taxon>Fungi</taxon>
        <taxon>Dikarya</taxon>
        <taxon>Ascomycota</taxon>
        <taxon>Pezizomycotina</taxon>
        <taxon>Eurotiomycetes</taxon>
        <taxon>Chaetothyriomycetidae</taxon>
        <taxon>Chaetothyriales</taxon>
        <taxon>Herpotrichiellaceae</taxon>
        <taxon>Rhinocladiella</taxon>
    </lineage>
</organism>
<dbReference type="InterPro" id="IPR003959">
    <property type="entry name" value="ATPase_AAA_core"/>
</dbReference>
<gene>
    <name evidence="4" type="ORF">Z518_11118</name>
</gene>